<feature type="compositionally biased region" description="Basic and acidic residues" evidence="2">
    <location>
        <begin position="644"/>
        <end position="659"/>
    </location>
</feature>
<gene>
    <name evidence="4" type="primary">DLGAP1</name>
</gene>
<dbReference type="Pfam" id="PF03359">
    <property type="entry name" value="GKAP"/>
    <property type="match status" value="1"/>
</dbReference>
<dbReference type="InterPro" id="IPR005026">
    <property type="entry name" value="SAPAP"/>
</dbReference>
<proteinExistence type="inferred from homology"/>
<comment type="similarity">
    <text evidence="1">Belongs to the SAPAP family.</text>
</comment>
<evidence type="ECO:0000313" key="4">
    <source>
        <dbReference type="RefSeq" id="XP_020744251.1"/>
    </source>
</evidence>
<dbReference type="PANTHER" id="PTHR12353:SF7">
    <property type="entry name" value="DISKS LARGE-ASSOCIATED PROTEIN 1"/>
    <property type="match status" value="1"/>
</dbReference>
<feature type="region of interest" description="Disordered" evidence="2">
    <location>
        <begin position="615"/>
        <end position="681"/>
    </location>
</feature>
<protein>
    <submittedName>
        <fullName evidence="4">Disks large-associated protein 1 isoform X7</fullName>
    </submittedName>
</protein>
<dbReference type="Proteomes" id="UP001652640">
    <property type="component" value="Chromosome 22"/>
</dbReference>
<reference evidence="3" key="1">
    <citation type="journal article" date="2022" name="J. Hered.">
        <title>A De Novo Chromosome-Level Genome Assembly of the White-Tailed Deer, Odocoileus Virginianus.</title>
        <authorList>
            <person name="London E.W."/>
            <person name="Roca A.L."/>
            <person name="Novakofski J.E."/>
            <person name="Mateus-Pinilla N.E."/>
        </authorList>
    </citation>
    <scope>NUCLEOTIDE SEQUENCE [LARGE SCALE GENOMIC DNA]</scope>
</reference>
<feature type="region of interest" description="Disordered" evidence="2">
    <location>
        <begin position="55"/>
        <end position="75"/>
    </location>
</feature>
<accession>A0A6J0X5R2</accession>
<reference evidence="4" key="2">
    <citation type="submission" date="2025-08" db="UniProtKB">
        <authorList>
            <consortium name="RefSeq"/>
        </authorList>
    </citation>
    <scope>IDENTIFICATION</scope>
    <source>
        <tissue evidence="4">Tongue muscle</tissue>
    </source>
</reference>
<dbReference type="GO" id="GO:0099572">
    <property type="term" value="C:postsynaptic specialization"/>
    <property type="evidence" value="ECO:0007669"/>
    <property type="project" value="TreeGrafter"/>
</dbReference>
<dbReference type="GO" id="GO:0023052">
    <property type="term" value="P:signaling"/>
    <property type="evidence" value="ECO:0007669"/>
    <property type="project" value="InterPro"/>
</dbReference>
<keyword evidence="3" id="KW-1185">Reference proteome</keyword>
<sequence length="693" mass="76960">MIDLFKAEWVSSVCVQVSRNGRIDQVPQDEWTGYTPRGKDDEIPCRRMRSGSYIKAMGDEDSGDSDTSPKPSPKVAARRESYLKATQPSLTELTTLKISNEHSPKLQIRSHSYLRAVSEVSINRSLDSLDPAGLLTSPKFRSRNESYMRAMSTISQVSEMEVNGQFESVCESVFSELESQAVEALDLPMPGCFRMRSHSYVRAIEKGCSQDDECVSLRSSSPPRTTTTVRTIQSSTGVIKLSSAVEVSSCITTYKKTPPPVPPRTTTKPFISITAQSSTESAQDAYMDGQGQRGDIISQSGLSNSTESLDSMKALTAAIEAANAQIHGPASQHMGNNAATVTTTTALATVTAEDRKKDHFKKNRCLSIGIQVDDAEEPDKTGGNKAPSKFQSVGVQVEEEKCFRRFTRSNSVTTAVQADLDFHDNLENSLESIEDNSCPGPVARQFSRDASTSTVSIQGSGNHYHACAVDEDFDADFDPSILPPPDPWIDSITEDPLEAVQRSVCHRDGHWFLKLLQAERDRMEGWCQQMEREERENSLPEEILGKIRTAVGSAQLLMAQKFYQFRELCEENLNPNAHPRPTSQDLAGFWDMLQLSIENISMKFDELHQLKANNWKQMDPLDKKERRAPPPVPKKPAKGPAPLIRERSLESSQRQEARKRLMAAKRAASVRQNSATESAESIEIYIPEAQTRL</sequence>
<evidence type="ECO:0000256" key="1">
    <source>
        <dbReference type="ARBA" id="ARBA00008839"/>
    </source>
</evidence>
<dbReference type="GeneID" id="110134229"/>
<evidence type="ECO:0000313" key="3">
    <source>
        <dbReference type="Proteomes" id="UP001652640"/>
    </source>
</evidence>
<name>A0A6J0X5R2_ODOVR</name>
<feature type="compositionally biased region" description="Basic and acidic residues" evidence="2">
    <location>
        <begin position="619"/>
        <end position="628"/>
    </location>
</feature>
<dbReference type="AlphaFoldDB" id="A0A6J0X5R2"/>
<dbReference type="GO" id="GO:0060090">
    <property type="term" value="F:molecular adaptor activity"/>
    <property type="evidence" value="ECO:0007669"/>
    <property type="project" value="TreeGrafter"/>
</dbReference>
<dbReference type="GO" id="GO:0098978">
    <property type="term" value="C:glutamatergic synapse"/>
    <property type="evidence" value="ECO:0007669"/>
    <property type="project" value="TreeGrafter"/>
</dbReference>
<dbReference type="RefSeq" id="XP_020744251.1">
    <property type="nucleotide sequence ID" value="XM_020888592.2"/>
</dbReference>
<evidence type="ECO:0000256" key="2">
    <source>
        <dbReference type="SAM" id="MobiDB-lite"/>
    </source>
</evidence>
<organism evidence="3 4">
    <name type="scientific">Odocoileus virginianus</name>
    <name type="common">White-tailed deer</name>
    <dbReference type="NCBI Taxonomy" id="9874"/>
    <lineage>
        <taxon>Eukaryota</taxon>
        <taxon>Metazoa</taxon>
        <taxon>Chordata</taxon>
        <taxon>Craniata</taxon>
        <taxon>Vertebrata</taxon>
        <taxon>Euteleostomi</taxon>
        <taxon>Mammalia</taxon>
        <taxon>Eutheria</taxon>
        <taxon>Laurasiatheria</taxon>
        <taxon>Artiodactyla</taxon>
        <taxon>Ruminantia</taxon>
        <taxon>Pecora</taxon>
        <taxon>Cervidae</taxon>
        <taxon>Odocoileinae</taxon>
        <taxon>Odocoileus</taxon>
    </lineage>
</organism>
<dbReference type="PANTHER" id="PTHR12353">
    <property type="entry name" value="DISKS LARGE-ASSOCIATED PROTEIN DAP SAP90/PSD-95-ASSOCIATED PROTEIN"/>
    <property type="match status" value="1"/>
</dbReference>
<feature type="compositionally biased region" description="Polar residues" evidence="2">
    <location>
        <begin position="670"/>
        <end position="679"/>
    </location>
</feature>